<dbReference type="Pfam" id="PF00300">
    <property type="entry name" value="His_Phos_1"/>
    <property type="match status" value="1"/>
</dbReference>
<sequence length="199" mass="21930">MQLILVRHALPESLSVAEGSADPGLTEFGHRQARRLPGALADVRVARVVASPMRRAVETAAPLVESTGIALEVNEGFAEYDRDEGSYVPIHEAKERMPESFARIRAGFLPDFVDENSFRSRVLDATEEVVARASHEDTVVVVAHGGVVNMILQQILELPRPLTFPIEYVSVSRILISRNGVRRVSSVNETGHVRDLTVR</sequence>
<dbReference type="InterPro" id="IPR013078">
    <property type="entry name" value="His_Pase_superF_clade-1"/>
</dbReference>
<accession>A0ABT6MAH9</accession>
<evidence type="ECO:0000313" key="1">
    <source>
        <dbReference type="EMBL" id="MDH6280404.1"/>
    </source>
</evidence>
<evidence type="ECO:0000313" key="2">
    <source>
        <dbReference type="Proteomes" id="UP001160334"/>
    </source>
</evidence>
<dbReference type="InterPro" id="IPR050275">
    <property type="entry name" value="PGM_Phosphatase"/>
</dbReference>
<comment type="caution">
    <text evidence="1">The sequence shown here is derived from an EMBL/GenBank/DDBJ whole genome shotgun (WGS) entry which is preliminary data.</text>
</comment>
<dbReference type="EMBL" id="JARXVC010000003">
    <property type="protein sequence ID" value="MDH6280404.1"/>
    <property type="molecule type" value="Genomic_DNA"/>
</dbReference>
<keyword evidence="2" id="KW-1185">Reference proteome</keyword>
<dbReference type="RefSeq" id="WP_280759741.1">
    <property type="nucleotide sequence ID" value="NZ_JARXVC010000003.1"/>
</dbReference>
<organism evidence="1 2">
    <name type="scientific">Prescottella agglutinans</name>
    <dbReference type="NCBI Taxonomy" id="1644129"/>
    <lineage>
        <taxon>Bacteria</taxon>
        <taxon>Bacillati</taxon>
        <taxon>Actinomycetota</taxon>
        <taxon>Actinomycetes</taxon>
        <taxon>Mycobacteriales</taxon>
        <taxon>Nocardiaceae</taxon>
        <taxon>Prescottella</taxon>
    </lineage>
</organism>
<reference evidence="1 2" key="1">
    <citation type="submission" date="2023-04" db="EMBL/GenBank/DDBJ databases">
        <title>Forest soil microbial communities from Buena Vista Peninsula, Colon Province, Panama.</title>
        <authorList>
            <person name="Bouskill N."/>
        </authorList>
    </citation>
    <scope>NUCLEOTIDE SEQUENCE [LARGE SCALE GENOMIC DNA]</scope>
    <source>
        <strain evidence="1 2">CFH S0262</strain>
    </source>
</reference>
<proteinExistence type="predicted"/>
<name>A0ABT6MAH9_9NOCA</name>
<dbReference type="PANTHER" id="PTHR48100">
    <property type="entry name" value="BROAD-SPECIFICITY PHOSPHATASE YOR283W-RELATED"/>
    <property type="match status" value="1"/>
</dbReference>
<dbReference type="Proteomes" id="UP001160334">
    <property type="component" value="Unassembled WGS sequence"/>
</dbReference>
<gene>
    <name evidence="1" type="ORF">M2280_001616</name>
</gene>
<protein>
    <submittedName>
        <fullName evidence="1">Broad specificity phosphatase PhoE</fullName>
    </submittedName>
</protein>
<dbReference type="SMART" id="SM00855">
    <property type="entry name" value="PGAM"/>
    <property type="match status" value="1"/>
</dbReference>
<dbReference type="PANTHER" id="PTHR48100:SF62">
    <property type="entry name" value="GLUCOSYL-3-PHOSPHOGLYCERATE PHOSPHATASE"/>
    <property type="match status" value="1"/>
</dbReference>
<dbReference type="Gene3D" id="3.40.50.1240">
    <property type="entry name" value="Phosphoglycerate mutase-like"/>
    <property type="match status" value="1"/>
</dbReference>
<dbReference type="SUPFAM" id="SSF53254">
    <property type="entry name" value="Phosphoglycerate mutase-like"/>
    <property type="match status" value="1"/>
</dbReference>
<dbReference type="InterPro" id="IPR029033">
    <property type="entry name" value="His_PPase_superfam"/>
</dbReference>
<dbReference type="CDD" id="cd07067">
    <property type="entry name" value="HP_PGM_like"/>
    <property type="match status" value="1"/>
</dbReference>